<feature type="compositionally biased region" description="Low complexity" evidence="3">
    <location>
        <begin position="566"/>
        <end position="618"/>
    </location>
</feature>
<dbReference type="InterPro" id="IPR000504">
    <property type="entry name" value="RRM_dom"/>
</dbReference>
<dbReference type="GO" id="GO:0005634">
    <property type="term" value="C:nucleus"/>
    <property type="evidence" value="ECO:0007669"/>
    <property type="project" value="TreeGrafter"/>
</dbReference>
<feature type="domain" description="RRM" evidence="4">
    <location>
        <begin position="194"/>
        <end position="271"/>
    </location>
</feature>
<dbReference type="InterPro" id="IPR050374">
    <property type="entry name" value="RRT5_SRSF_SR"/>
</dbReference>
<dbReference type="OrthoDB" id="1049195at2759"/>
<name>A0A409WTT4_PSICY</name>
<organism evidence="5 6">
    <name type="scientific">Psilocybe cyanescens</name>
    <dbReference type="NCBI Taxonomy" id="93625"/>
    <lineage>
        <taxon>Eukaryota</taxon>
        <taxon>Fungi</taxon>
        <taxon>Dikarya</taxon>
        <taxon>Basidiomycota</taxon>
        <taxon>Agaricomycotina</taxon>
        <taxon>Agaricomycetes</taxon>
        <taxon>Agaricomycetidae</taxon>
        <taxon>Agaricales</taxon>
        <taxon>Agaricineae</taxon>
        <taxon>Strophariaceae</taxon>
        <taxon>Psilocybe</taxon>
    </lineage>
</organism>
<dbReference type="GO" id="GO:0005737">
    <property type="term" value="C:cytoplasm"/>
    <property type="evidence" value="ECO:0007669"/>
    <property type="project" value="TreeGrafter"/>
</dbReference>
<feature type="compositionally biased region" description="Polar residues" evidence="3">
    <location>
        <begin position="390"/>
        <end position="407"/>
    </location>
</feature>
<keyword evidence="1 2" id="KW-0694">RNA-binding</keyword>
<feature type="region of interest" description="Disordered" evidence="3">
    <location>
        <begin position="145"/>
        <end position="171"/>
    </location>
</feature>
<accession>A0A409WTT4</accession>
<feature type="region of interest" description="Disordered" evidence="3">
    <location>
        <begin position="1012"/>
        <end position="1043"/>
    </location>
</feature>
<dbReference type="Proteomes" id="UP000283269">
    <property type="component" value="Unassembled WGS sequence"/>
</dbReference>
<feature type="domain" description="RRM" evidence="4">
    <location>
        <begin position="60"/>
        <end position="137"/>
    </location>
</feature>
<feature type="region of interest" description="Disordered" evidence="3">
    <location>
        <begin position="547"/>
        <end position="643"/>
    </location>
</feature>
<feature type="compositionally biased region" description="Low complexity" evidence="3">
    <location>
        <begin position="838"/>
        <end position="868"/>
    </location>
</feature>
<dbReference type="STRING" id="93625.A0A409WTT4"/>
<evidence type="ECO:0000313" key="6">
    <source>
        <dbReference type="Proteomes" id="UP000283269"/>
    </source>
</evidence>
<sequence length="1043" mass="111072">MHRFPSDFTFNSQSTPLTSVASSPAPAIQPPTDDAIEAVILQATSARQAAEVRPLRDTRTQLFIGNLPYRVRWQDLKDLFRKAGTVLRADVSLGPDNRSRGFGTVLLATAEDAGRAVDMFNGYSWQSRVLEVRLDRLLPEYESQAVTTGSSPASTGSSSYPLASTSSHQGLSSSFSEEHEYLSTYQSPDPASCRNLFVGNLPFHCQWQDLKDLFRQAGTILRADVALGPDGRSRGFGTVVFATDYDAEKAVRMFNGYEYNNRILKVNYDKFSQANQPLSTSEPPITANQQGQSYGNSMQIKLPPGFMLDYVPPSGPTSPYEMFSQLQQQHQLQQRQQQHRQQPQMLHQPQAQHYLQQHPLQQQRMQPPSHAYNLQPSLDIESLTNTLASSHLSKTSQTSQRAASSHKPSPISTAASSSHTSSSSEHSMASTSASSVSQSPSPAQARQQAQSQQHQSLQHQHPHHPGPITLPPLRPPIFPLSPHTPQASAGMSTSPLHHPSMGSPYQMYSTSAPSAHIAVYHQQYQHQQQQQQQHPQIVPLTPHGLPPITPSMPPFTFLPPSFNPGHHQPAQAPAQRQHQHQQTHVLSSSKDSSTSGSSAANPAASSSSSSSSSSSDSANINNPRQQQQYHHHHHQQLQQQSMQQYPSYATPNQHFIIPLPSPGLYMAAAQQPQPSPPAHLRLNLAGIPGAFSPGVVMSPGTFYGRPGEVPNPNPFINAAVGAPVHVHSPGGAGVGGHAGGAGSPGHGAMVPMYGQGHPHVTHGAYFYAMSSPKKGPPSGMEPKGYFDPMYFPAGGVGVGVGGSGLANEVMRDQDSGNSSSSAAAERKDQAVVESEEFSSPPGEASVSASVSASASTRTEASAASSGSSLTSWNTGDMASSAGDAASVDADKSGHHKEGHRSNSGDEGTAGSDETVGVSAMLDQGSTISRTHSVGYKKKEKETSSAEGPGTMSRGNSDPVHGSLASGVVNFTRAEGAAPPLNLRLPERVPWSRKQDMMVHTPTARTVSAAEYVEVGGEGEGEGEQPSASSTSLPSSSTAASASQ</sequence>
<dbReference type="Gene3D" id="3.30.70.330">
    <property type="match status" value="2"/>
</dbReference>
<feature type="compositionally biased region" description="Pro residues" evidence="3">
    <location>
        <begin position="468"/>
        <end position="479"/>
    </location>
</feature>
<proteinExistence type="predicted"/>
<feature type="compositionally biased region" description="Low complexity" evidence="3">
    <location>
        <begin position="1023"/>
        <end position="1043"/>
    </location>
</feature>
<comment type="caution">
    <text evidence="5">The sequence shown here is derived from an EMBL/GenBank/DDBJ whole genome shotgun (WGS) entry which is preliminary data.</text>
</comment>
<dbReference type="GO" id="GO:1990904">
    <property type="term" value="C:ribonucleoprotein complex"/>
    <property type="evidence" value="ECO:0007669"/>
    <property type="project" value="TreeGrafter"/>
</dbReference>
<feature type="compositionally biased region" description="Pro residues" evidence="3">
    <location>
        <begin position="547"/>
        <end position="557"/>
    </location>
</feature>
<feature type="compositionally biased region" description="Polar residues" evidence="3">
    <location>
        <begin position="483"/>
        <end position="495"/>
    </location>
</feature>
<dbReference type="PROSITE" id="PS50102">
    <property type="entry name" value="RRM"/>
    <property type="match status" value="2"/>
</dbReference>
<feature type="compositionally biased region" description="Low complexity" evidence="3">
    <location>
        <begin position="147"/>
        <end position="159"/>
    </location>
</feature>
<evidence type="ECO:0000313" key="5">
    <source>
        <dbReference type="EMBL" id="PPQ81935.1"/>
    </source>
</evidence>
<dbReference type="EMBL" id="NHYD01003195">
    <property type="protein sequence ID" value="PPQ81935.1"/>
    <property type="molecule type" value="Genomic_DNA"/>
</dbReference>
<protein>
    <recommendedName>
        <fullName evidence="4">RRM domain-containing protein</fullName>
    </recommendedName>
</protein>
<feature type="region of interest" description="Disordered" evidence="3">
    <location>
        <begin position="390"/>
        <end position="508"/>
    </location>
</feature>
<dbReference type="AlphaFoldDB" id="A0A409WTT4"/>
<evidence type="ECO:0000256" key="1">
    <source>
        <dbReference type="ARBA" id="ARBA00022884"/>
    </source>
</evidence>
<feature type="region of interest" description="Disordered" evidence="3">
    <location>
        <begin position="807"/>
        <end position="963"/>
    </location>
</feature>
<dbReference type="SUPFAM" id="SSF54928">
    <property type="entry name" value="RNA-binding domain, RBD"/>
    <property type="match status" value="2"/>
</dbReference>
<dbReference type="GO" id="GO:0003729">
    <property type="term" value="F:mRNA binding"/>
    <property type="evidence" value="ECO:0007669"/>
    <property type="project" value="TreeGrafter"/>
</dbReference>
<feature type="compositionally biased region" description="Low complexity" evidence="3">
    <location>
        <begin position="408"/>
        <end position="459"/>
    </location>
</feature>
<feature type="compositionally biased region" description="Polar residues" evidence="3">
    <location>
        <begin position="276"/>
        <end position="299"/>
    </location>
</feature>
<evidence type="ECO:0000256" key="3">
    <source>
        <dbReference type="SAM" id="MobiDB-lite"/>
    </source>
</evidence>
<dbReference type="FunFam" id="3.30.70.330:FF:000145">
    <property type="entry name" value="Putative RNP domain-containing protein"/>
    <property type="match status" value="2"/>
</dbReference>
<dbReference type="PANTHER" id="PTHR23003:SF64">
    <property type="entry name" value="RRM DOMAIN-CONTAINING PROTEIN"/>
    <property type="match status" value="1"/>
</dbReference>
<dbReference type="SMART" id="SM00360">
    <property type="entry name" value="RRM"/>
    <property type="match status" value="2"/>
</dbReference>
<evidence type="ECO:0000256" key="2">
    <source>
        <dbReference type="PROSITE-ProRule" id="PRU00176"/>
    </source>
</evidence>
<feature type="compositionally biased region" description="Low complexity" evidence="3">
    <location>
        <begin position="325"/>
        <end position="352"/>
    </location>
</feature>
<evidence type="ECO:0000259" key="4">
    <source>
        <dbReference type="PROSITE" id="PS50102"/>
    </source>
</evidence>
<dbReference type="PANTHER" id="PTHR23003">
    <property type="entry name" value="RNA RECOGNITION MOTIF RRM DOMAIN CONTAINING PROTEIN"/>
    <property type="match status" value="1"/>
</dbReference>
<dbReference type="InParanoid" id="A0A409WTT4"/>
<gene>
    <name evidence="5" type="ORF">CVT25_013783</name>
</gene>
<keyword evidence="6" id="KW-1185">Reference proteome</keyword>
<reference evidence="5 6" key="1">
    <citation type="journal article" date="2018" name="Evol. Lett.">
        <title>Horizontal gene cluster transfer increased hallucinogenic mushroom diversity.</title>
        <authorList>
            <person name="Reynolds H.T."/>
            <person name="Vijayakumar V."/>
            <person name="Gluck-Thaler E."/>
            <person name="Korotkin H.B."/>
            <person name="Matheny P.B."/>
            <person name="Slot J.C."/>
        </authorList>
    </citation>
    <scope>NUCLEOTIDE SEQUENCE [LARGE SCALE GENOMIC DNA]</scope>
    <source>
        <strain evidence="5 6">2631</strain>
    </source>
</reference>
<dbReference type="Pfam" id="PF00076">
    <property type="entry name" value="RRM_1"/>
    <property type="match status" value="2"/>
</dbReference>
<feature type="compositionally biased region" description="Polar residues" evidence="3">
    <location>
        <begin position="160"/>
        <end position="171"/>
    </location>
</feature>
<dbReference type="InterPro" id="IPR012677">
    <property type="entry name" value="Nucleotide-bd_a/b_plait_sf"/>
</dbReference>
<feature type="compositionally biased region" description="Low complexity" evidence="3">
    <location>
        <begin position="875"/>
        <end position="887"/>
    </location>
</feature>
<dbReference type="InterPro" id="IPR035979">
    <property type="entry name" value="RBD_domain_sf"/>
</dbReference>
<feature type="region of interest" description="Disordered" evidence="3">
    <location>
        <begin position="276"/>
        <end position="352"/>
    </location>
</feature>